<comment type="caution">
    <text evidence="1">The sequence shown here is derived from an EMBL/GenBank/DDBJ whole genome shotgun (WGS) entry which is preliminary data.</text>
</comment>
<dbReference type="InterPro" id="IPR019004">
    <property type="entry name" value="YqeY/Aim41"/>
</dbReference>
<evidence type="ECO:0000313" key="1">
    <source>
        <dbReference type="EMBL" id="OGM59337.1"/>
    </source>
</evidence>
<dbReference type="Pfam" id="PF09424">
    <property type="entry name" value="YqeY"/>
    <property type="match status" value="1"/>
</dbReference>
<dbReference type="Proteomes" id="UP000177501">
    <property type="component" value="Unassembled WGS sequence"/>
</dbReference>
<evidence type="ECO:0000313" key="2">
    <source>
        <dbReference type="Proteomes" id="UP000177501"/>
    </source>
</evidence>
<dbReference type="Gene3D" id="1.10.1510.10">
    <property type="entry name" value="Uncharacterised protein YqeY/AIM41 PF09424, N-terminal domain"/>
    <property type="match status" value="1"/>
</dbReference>
<protein>
    <recommendedName>
        <fullName evidence="3">Glutamyl-tRNA amidotransferase</fullName>
    </recommendedName>
</protein>
<proteinExistence type="predicted"/>
<accession>A0A1F8B5Q9</accession>
<dbReference type="InterPro" id="IPR042184">
    <property type="entry name" value="YqeY/Aim41_N"/>
</dbReference>
<organism evidence="1 2">
    <name type="scientific">Candidatus Woesebacteria bacterium RIFCSPLOWO2_01_FULL_37_19</name>
    <dbReference type="NCBI Taxonomy" id="1802514"/>
    <lineage>
        <taxon>Bacteria</taxon>
        <taxon>Candidatus Woeseibacteriota</taxon>
    </lineage>
</organism>
<gene>
    <name evidence="1" type="ORF">A2955_00375</name>
</gene>
<name>A0A1F8B5Q9_9BACT</name>
<dbReference type="Gene3D" id="1.10.10.410">
    <property type="match status" value="1"/>
</dbReference>
<dbReference type="InterPro" id="IPR023168">
    <property type="entry name" value="GatB_Yqey_C_2"/>
</dbReference>
<dbReference type="InterPro" id="IPR003789">
    <property type="entry name" value="Asn/Gln_tRNA_amidoTrase-B-like"/>
</dbReference>
<sequence length="157" mass="17724">MISDTISQKIGEAMKRRDEIKLSTLRMLSSALNYERIAKQHDLTNEEELVVVKREAKKRQDAIEALRLAQGKPSTSDKATLERRLGQEKEELEILKEYLPSEMADHELEKLVTETLKETSAESVKDMGRVIGLVMGKTKGRADGKKLAEMVKSKLLA</sequence>
<dbReference type="SUPFAM" id="SSF89095">
    <property type="entry name" value="GatB/YqeY motif"/>
    <property type="match status" value="1"/>
</dbReference>
<reference evidence="1 2" key="1">
    <citation type="journal article" date="2016" name="Nat. Commun.">
        <title>Thousands of microbial genomes shed light on interconnected biogeochemical processes in an aquifer system.</title>
        <authorList>
            <person name="Anantharaman K."/>
            <person name="Brown C.T."/>
            <person name="Hug L.A."/>
            <person name="Sharon I."/>
            <person name="Castelle C.J."/>
            <person name="Probst A.J."/>
            <person name="Thomas B.C."/>
            <person name="Singh A."/>
            <person name="Wilkins M.J."/>
            <person name="Karaoz U."/>
            <person name="Brodie E.L."/>
            <person name="Williams K.H."/>
            <person name="Hubbard S.S."/>
            <person name="Banfield J.F."/>
        </authorList>
    </citation>
    <scope>NUCLEOTIDE SEQUENCE [LARGE SCALE GENOMIC DNA]</scope>
</reference>
<dbReference type="EMBL" id="MGHA01000033">
    <property type="protein sequence ID" value="OGM59337.1"/>
    <property type="molecule type" value="Genomic_DNA"/>
</dbReference>
<dbReference type="PANTHER" id="PTHR28055:SF1">
    <property type="entry name" value="ALTERED INHERITANCE OF MITOCHONDRIA PROTEIN 41, MITOCHONDRIAL"/>
    <property type="match status" value="1"/>
</dbReference>
<dbReference type="STRING" id="1802514.A2955_00375"/>
<dbReference type="PANTHER" id="PTHR28055">
    <property type="entry name" value="ALTERED INHERITANCE OF MITOCHONDRIA PROTEIN 41, MITOCHONDRIAL"/>
    <property type="match status" value="1"/>
</dbReference>
<evidence type="ECO:0008006" key="3">
    <source>
        <dbReference type="Google" id="ProtNLM"/>
    </source>
</evidence>
<dbReference type="AlphaFoldDB" id="A0A1F8B5Q9"/>
<dbReference type="GO" id="GO:0016884">
    <property type="term" value="F:carbon-nitrogen ligase activity, with glutamine as amido-N-donor"/>
    <property type="evidence" value="ECO:0007669"/>
    <property type="project" value="InterPro"/>
</dbReference>